<dbReference type="EMBL" id="BSNC01000001">
    <property type="protein sequence ID" value="GLP94929.1"/>
    <property type="molecule type" value="Genomic_DNA"/>
</dbReference>
<gene>
    <name evidence="9 11" type="primary">trpA</name>
    <name evidence="11" type="ORF">GCM10007895_02350</name>
</gene>
<proteinExistence type="inferred from homology"/>
<dbReference type="GO" id="GO:0004834">
    <property type="term" value="F:tryptophan synthase activity"/>
    <property type="evidence" value="ECO:0007669"/>
    <property type="project" value="UniProtKB-UniRule"/>
</dbReference>
<dbReference type="InterPro" id="IPR013785">
    <property type="entry name" value="Aldolase_TIM"/>
</dbReference>
<dbReference type="NCBIfam" id="TIGR00262">
    <property type="entry name" value="trpA"/>
    <property type="match status" value="1"/>
</dbReference>
<keyword evidence="6 9" id="KW-0057">Aromatic amino acid biosynthesis</keyword>
<keyword evidence="7 9" id="KW-0456">Lyase</keyword>
<dbReference type="RefSeq" id="WP_095506289.1">
    <property type="nucleotide sequence ID" value="NZ_BSNC01000001.1"/>
</dbReference>
<dbReference type="CDD" id="cd04724">
    <property type="entry name" value="Tryptophan_synthase_alpha"/>
    <property type="match status" value="1"/>
</dbReference>
<feature type="active site" description="Proton acceptor" evidence="9">
    <location>
        <position position="52"/>
    </location>
</feature>
<dbReference type="PANTHER" id="PTHR43406:SF1">
    <property type="entry name" value="TRYPTOPHAN SYNTHASE ALPHA CHAIN, CHLOROPLASTIC"/>
    <property type="match status" value="1"/>
</dbReference>
<protein>
    <recommendedName>
        <fullName evidence="9">Tryptophan synthase alpha chain</fullName>
        <ecNumber evidence="9">4.2.1.20</ecNumber>
    </recommendedName>
</protein>
<dbReference type="HAMAP" id="MF_00131">
    <property type="entry name" value="Trp_synth_alpha"/>
    <property type="match status" value="1"/>
</dbReference>
<evidence type="ECO:0000256" key="10">
    <source>
        <dbReference type="RuleBase" id="RU003662"/>
    </source>
</evidence>
<dbReference type="Pfam" id="PF00290">
    <property type="entry name" value="Trp_syntA"/>
    <property type="match status" value="1"/>
</dbReference>
<evidence type="ECO:0000256" key="9">
    <source>
        <dbReference type="HAMAP-Rule" id="MF_00131"/>
    </source>
</evidence>
<evidence type="ECO:0000256" key="5">
    <source>
        <dbReference type="ARBA" id="ARBA00022822"/>
    </source>
</evidence>
<evidence type="ECO:0000256" key="2">
    <source>
        <dbReference type="ARBA" id="ARBA00004733"/>
    </source>
</evidence>
<evidence type="ECO:0000313" key="11">
    <source>
        <dbReference type="EMBL" id="GLP94929.1"/>
    </source>
</evidence>
<keyword evidence="5 9" id="KW-0822">Tryptophan biosynthesis</keyword>
<name>A0AA37VST4_9GAMM</name>
<comment type="subunit">
    <text evidence="3 9">Tetramer of two alpha and two beta chains.</text>
</comment>
<reference evidence="11" key="2">
    <citation type="submission" date="2023-01" db="EMBL/GenBank/DDBJ databases">
        <title>Draft genome sequence of Paraferrimonas sedimenticola strain NBRC 101628.</title>
        <authorList>
            <person name="Sun Q."/>
            <person name="Mori K."/>
        </authorList>
    </citation>
    <scope>NUCLEOTIDE SEQUENCE</scope>
    <source>
        <strain evidence="11">NBRC 101628</strain>
    </source>
</reference>
<comment type="pathway">
    <text evidence="2 9">Amino-acid biosynthesis; L-tryptophan biosynthesis; L-tryptophan from chorismate: step 5/5.</text>
</comment>
<sequence>MSQSCRYQALFERLDAVNQGAFVPFVTLGDPDKATSLAAIQALIDGGADALELGFPFSDPAADGPVIQAANVRALDSGMKVEDCFDMLSQIRQANPEIPVGLLVYANLVYRKGVENFYQACSDAGVDSVLIADVPVHESQEFLDASARFGVSPIFIAPPNADEATLAKVAEQSQGYTYLVSRAGVTGTETQAGMPVTTQLDTLAKYNAPPAILGFGISQPEQVKSAIQGGAAGAIAGSATVKLIQQHKDDKAQMAAALSAFAKDMKAATQK</sequence>
<comment type="function">
    <text evidence="1 9">The alpha subunit is responsible for the aldol cleavage of indoleglycerol phosphate to indole and glyceraldehyde 3-phosphate.</text>
</comment>
<keyword evidence="12" id="KW-1185">Reference proteome</keyword>
<keyword evidence="4 9" id="KW-0028">Amino-acid biosynthesis</keyword>
<evidence type="ECO:0000256" key="7">
    <source>
        <dbReference type="ARBA" id="ARBA00023239"/>
    </source>
</evidence>
<comment type="caution">
    <text evidence="11">The sequence shown here is derived from an EMBL/GenBank/DDBJ whole genome shotgun (WGS) entry which is preliminary data.</text>
</comment>
<dbReference type="AlphaFoldDB" id="A0AA37VST4"/>
<accession>A0AA37VST4</accession>
<dbReference type="GO" id="GO:0005829">
    <property type="term" value="C:cytosol"/>
    <property type="evidence" value="ECO:0007669"/>
    <property type="project" value="TreeGrafter"/>
</dbReference>
<evidence type="ECO:0000256" key="1">
    <source>
        <dbReference type="ARBA" id="ARBA00003365"/>
    </source>
</evidence>
<evidence type="ECO:0000256" key="8">
    <source>
        <dbReference type="ARBA" id="ARBA00049047"/>
    </source>
</evidence>
<evidence type="ECO:0000256" key="3">
    <source>
        <dbReference type="ARBA" id="ARBA00011270"/>
    </source>
</evidence>
<evidence type="ECO:0000256" key="4">
    <source>
        <dbReference type="ARBA" id="ARBA00022605"/>
    </source>
</evidence>
<comment type="catalytic activity">
    <reaction evidence="8 9">
        <text>(1S,2R)-1-C-(indol-3-yl)glycerol 3-phosphate + L-serine = D-glyceraldehyde 3-phosphate + L-tryptophan + H2O</text>
        <dbReference type="Rhea" id="RHEA:10532"/>
        <dbReference type="ChEBI" id="CHEBI:15377"/>
        <dbReference type="ChEBI" id="CHEBI:33384"/>
        <dbReference type="ChEBI" id="CHEBI:57912"/>
        <dbReference type="ChEBI" id="CHEBI:58866"/>
        <dbReference type="ChEBI" id="CHEBI:59776"/>
        <dbReference type="EC" id="4.2.1.20"/>
    </reaction>
</comment>
<dbReference type="FunFam" id="3.20.20.70:FF:000037">
    <property type="entry name" value="Tryptophan synthase alpha chain"/>
    <property type="match status" value="1"/>
</dbReference>
<feature type="active site" description="Proton acceptor" evidence="9">
    <location>
        <position position="63"/>
    </location>
</feature>
<evidence type="ECO:0000256" key="6">
    <source>
        <dbReference type="ARBA" id="ARBA00023141"/>
    </source>
</evidence>
<evidence type="ECO:0000313" key="12">
    <source>
        <dbReference type="Proteomes" id="UP001161422"/>
    </source>
</evidence>
<comment type="similarity">
    <text evidence="9 10">Belongs to the TrpA family.</text>
</comment>
<dbReference type="Gene3D" id="3.20.20.70">
    <property type="entry name" value="Aldolase class I"/>
    <property type="match status" value="1"/>
</dbReference>
<dbReference type="Proteomes" id="UP001161422">
    <property type="component" value="Unassembled WGS sequence"/>
</dbReference>
<reference evidence="11" key="1">
    <citation type="journal article" date="2014" name="Int. J. Syst. Evol. Microbiol.">
        <title>Complete genome sequence of Corynebacterium casei LMG S-19264T (=DSM 44701T), isolated from a smear-ripened cheese.</title>
        <authorList>
            <consortium name="US DOE Joint Genome Institute (JGI-PGF)"/>
            <person name="Walter F."/>
            <person name="Albersmeier A."/>
            <person name="Kalinowski J."/>
            <person name="Ruckert C."/>
        </authorList>
    </citation>
    <scope>NUCLEOTIDE SEQUENCE</scope>
    <source>
        <strain evidence="11">NBRC 101628</strain>
    </source>
</reference>
<dbReference type="EC" id="4.2.1.20" evidence="9"/>
<dbReference type="InterPro" id="IPR002028">
    <property type="entry name" value="Trp_synthase_suA"/>
</dbReference>
<dbReference type="SUPFAM" id="SSF51366">
    <property type="entry name" value="Ribulose-phoshate binding barrel"/>
    <property type="match status" value="1"/>
</dbReference>
<dbReference type="PANTHER" id="PTHR43406">
    <property type="entry name" value="TRYPTOPHAN SYNTHASE, ALPHA CHAIN"/>
    <property type="match status" value="1"/>
</dbReference>
<dbReference type="InterPro" id="IPR011060">
    <property type="entry name" value="RibuloseP-bd_barrel"/>
</dbReference>
<organism evidence="11 12">
    <name type="scientific">Paraferrimonas sedimenticola</name>
    <dbReference type="NCBI Taxonomy" id="375674"/>
    <lineage>
        <taxon>Bacteria</taxon>
        <taxon>Pseudomonadati</taxon>
        <taxon>Pseudomonadota</taxon>
        <taxon>Gammaproteobacteria</taxon>
        <taxon>Alteromonadales</taxon>
        <taxon>Ferrimonadaceae</taxon>
        <taxon>Paraferrimonas</taxon>
    </lineage>
</organism>